<dbReference type="SUPFAM" id="SSF52518">
    <property type="entry name" value="Thiamin diphosphate-binding fold (THDP-binding)"/>
    <property type="match status" value="1"/>
</dbReference>
<dbReference type="InterPro" id="IPR045025">
    <property type="entry name" value="HACL1-like"/>
</dbReference>
<comment type="caution">
    <text evidence="5">The sequence shown here is derived from an EMBL/GenBank/DDBJ whole genome shotgun (WGS) entry which is preliminary data.</text>
</comment>
<sequence>MAPQRPRDQEEERVSGAQVIAEALRMQVTLSVENNYFVKTMLLLKICLFQNVEYMFGIVGVPVIEVAVAAQASGIKYIGMRNEQAVSIHWTI</sequence>
<organism evidence="5 6">
    <name type="scientific">Phrynosoma platyrhinos</name>
    <name type="common">Desert horned lizard</name>
    <dbReference type="NCBI Taxonomy" id="52577"/>
    <lineage>
        <taxon>Eukaryota</taxon>
        <taxon>Metazoa</taxon>
        <taxon>Chordata</taxon>
        <taxon>Craniata</taxon>
        <taxon>Vertebrata</taxon>
        <taxon>Euteleostomi</taxon>
        <taxon>Lepidosauria</taxon>
        <taxon>Squamata</taxon>
        <taxon>Bifurcata</taxon>
        <taxon>Unidentata</taxon>
        <taxon>Episquamata</taxon>
        <taxon>Toxicofera</taxon>
        <taxon>Iguania</taxon>
        <taxon>Phrynosomatidae</taxon>
        <taxon>Phrynosomatinae</taxon>
        <taxon>Phrynosoma</taxon>
    </lineage>
</organism>
<comment type="cofactor">
    <cofactor evidence="1">
        <name>thiamine diphosphate</name>
        <dbReference type="ChEBI" id="CHEBI:58937"/>
    </cofactor>
</comment>
<dbReference type="Proteomes" id="UP000826234">
    <property type="component" value="Unassembled WGS sequence"/>
</dbReference>
<keyword evidence="4" id="KW-0456">Lyase</keyword>
<keyword evidence="6" id="KW-1185">Reference proteome</keyword>
<accession>A0ABQ7TCI1</accession>
<evidence type="ECO:0008006" key="7">
    <source>
        <dbReference type="Google" id="ProtNLM"/>
    </source>
</evidence>
<evidence type="ECO:0000256" key="1">
    <source>
        <dbReference type="ARBA" id="ARBA00001964"/>
    </source>
</evidence>
<keyword evidence="3" id="KW-0460">Magnesium</keyword>
<protein>
    <recommendedName>
        <fullName evidence="7">Thiamine pyrophosphate enzyme N-terminal TPP-binding domain-containing protein</fullName>
    </recommendedName>
</protein>
<evidence type="ECO:0000313" key="6">
    <source>
        <dbReference type="Proteomes" id="UP000826234"/>
    </source>
</evidence>
<dbReference type="InterPro" id="IPR029061">
    <property type="entry name" value="THDP-binding"/>
</dbReference>
<evidence type="ECO:0000256" key="4">
    <source>
        <dbReference type="ARBA" id="ARBA00023239"/>
    </source>
</evidence>
<evidence type="ECO:0000256" key="2">
    <source>
        <dbReference type="ARBA" id="ARBA00022723"/>
    </source>
</evidence>
<dbReference type="PANTHER" id="PTHR43710">
    <property type="entry name" value="2-HYDROXYACYL-COA LYASE"/>
    <property type="match status" value="1"/>
</dbReference>
<proteinExistence type="predicted"/>
<name>A0ABQ7TCI1_PHRPL</name>
<reference evidence="5 6" key="1">
    <citation type="journal article" date="2022" name="Gigascience">
        <title>A chromosome-level genome assembly and annotation of the desert horned lizard, Phrynosoma platyrhinos, provides insight into chromosomal rearrangements among reptiles.</title>
        <authorList>
            <person name="Koochekian N."/>
            <person name="Ascanio A."/>
            <person name="Farleigh K."/>
            <person name="Card D.C."/>
            <person name="Schield D.R."/>
            <person name="Castoe T.A."/>
            <person name="Jezkova T."/>
        </authorList>
    </citation>
    <scope>NUCLEOTIDE SEQUENCE [LARGE SCALE GENOMIC DNA]</scope>
    <source>
        <strain evidence="5">NK-2021</strain>
    </source>
</reference>
<evidence type="ECO:0000256" key="3">
    <source>
        <dbReference type="ARBA" id="ARBA00022842"/>
    </source>
</evidence>
<dbReference type="EMBL" id="JAIPUX010000521">
    <property type="protein sequence ID" value="KAH0627354.1"/>
    <property type="molecule type" value="Genomic_DNA"/>
</dbReference>
<evidence type="ECO:0000313" key="5">
    <source>
        <dbReference type="EMBL" id="KAH0627354.1"/>
    </source>
</evidence>
<keyword evidence="2" id="KW-0479">Metal-binding</keyword>
<gene>
    <name evidence="5" type="ORF">JD844_002948</name>
</gene>
<dbReference type="PANTHER" id="PTHR43710:SF2">
    <property type="entry name" value="2-HYDROXYACYL-COA LYASE 1"/>
    <property type="match status" value="1"/>
</dbReference>